<protein>
    <submittedName>
        <fullName evidence="1">Uncharacterized protein</fullName>
    </submittedName>
</protein>
<sequence length="39" mass="4314">MRFADRLLNARTFLLVHGNRPDRGDKALACGADAMVLDL</sequence>
<reference evidence="1 2" key="2">
    <citation type="journal article" date="2023" name="ChemBioChem">
        <title>Acyltransferase Domain Exchange between Two Independent Type I Polyketide Synthases in the Same Producer Strain of Macrolide Antibiotics.</title>
        <authorList>
            <person name="Kudo F."/>
            <person name="Kishikawa K."/>
            <person name="Tsuboi K."/>
            <person name="Kido T."/>
            <person name="Usui T."/>
            <person name="Hashimoto J."/>
            <person name="Shin-Ya K."/>
            <person name="Miyanaga A."/>
            <person name="Eguchi T."/>
        </authorList>
    </citation>
    <scope>NUCLEOTIDE SEQUENCE [LARGE SCALE GENOMIC DNA]</scope>
    <source>
        <strain evidence="1 2">A-8890</strain>
    </source>
</reference>
<dbReference type="Gene3D" id="3.20.20.60">
    <property type="entry name" value="Phosphoenolpyruvate-binding domains"/>
    <property type="match status" value="1"/>
</dbReference>
<reference evidence="1 2" key="1">
    <citation type="journal article" date="2010" name="ChemBioChem">
        <title>Cloning and characterization of the biosynthetic gene cluster of 16-membered macrolide antibiotic FD-891: involvement of a dual functional cytochrome P450 monooxygenase catalyzing epoxidation and hydroxylation.</title>
        <authorList>
            <person name="Kudo F."/>
            <person name="Motegi A."/>
            <person name="Mizoue K."/>
            <person name="Eguchi T."/>
        </authorList>
    </citation>
    <scope>NUCLEOTIDE SEQUENCE [LARGE SCALE GENOMIC DNA]</scope>
    <source>
        <strain evidence="1 2">A-8890</strain>
    </source>
</reference>
<gene>
    <name evidence="1" type="ORF">SGFS_097840</name>
</gene>
<evidence type="ECO:0000313" key="1">
    <source>
        <dbReference type="EMBL" id="BBC38490.1"/>
    </source>
</evidence>
<dbReference type="Proteomes" id="UP001321542">
    <property type="component" value="Chromosome"/>
</dbReference>
<evidence type="ECO:0000313" key="2">
    <source>
        <dbReference type="Proteomes" id="UP001321542"/>
    </source>
</evidence>
<organism evidence="1 2">
    <name type="scientific">Streptomyces graminofaciens</name>
    <dbReference type="NCBI Taxonomy" id="68212"/>
    <lineage>
        <taxon>Bacteria</taxon>
        <taxon>Bacillati</taxon>
        <taxon>Actinomycetota</taxon>
        <taxon>Actinomycetes</taxon>
        <taxon>Kitasatosporales</taxon>
        <taxon>Streptomycetaceae</taxon>
        <taxon>Streptomyces</taxon>
    </lineage>
</organism>
<name>A0ABM7FQH1_9ACTN</name>
<proteinExistence type="predicted"/>
<accession>A0ABM7FQH1</accession>
<dbReference type="EMBL" id="AP018448">
    <property type="protein sequence ID" value="BBC38490.1"/>
    <property type="molecule type" value="Genomic_DNA"/>
</dbReference>
<dbReference type="InterPro" id="IPR040442">
    <property type="entry name" value="Pyrv_kinase-like_dom_sf"/>
</dbReference>
<keyword evidence="2" id="KW-1185">Reference proteome</keyword>